<organism evidence="1 2">
    <name type="scientific">Bowmanella yangjiangensis</name>
    <dbReference type="NCBI Taxonomy" id="2811230"/>
    <lineage>
        <taxon>Bacteria</taxon>
        <taxon>Pseudomonadati</taxon>
        <taxon>Pseudomonadota</taxon>
        <taxon>Gammaproteobacteria</taxon>
        <taxon>Alteromonadales</taxon>
        <taxon>Alteromonadaceae</taxon>
        <taxon>Bowmanella</taxon>
    </lineage>
</organism>
<evidence type="ECO:0000313" key="2">
    <source>
        <dbReference type="Proteomes" id="UP000663992"/>
    </source>
</evidence>
<gene>
    <name evidence="1" type="ORF">J0A65_22660</name>
</gene>
<evidence type="ECO:0000313" key="1">
    <source>
        <dbReference type="EMBL" id="MBN7822682.1"/>
    </source>
</evidence>
<keyword evidence="2" id="KW-1185">Reference proteome</keyword>
<reference evidence="1 2" key="1">
    <citation type="submission" date="2021-03" db="EMBL/GenBank/DDBJ databases">
        <title>novel species isolated from a fishpond in China.</title>
        <authorList>
            <person name="Lu H."/>
            <person name="Cai Z."/>
        </authorList>
    </citation>
    <scope>NUCLEOTIDE SEQUENCE [LARGE SCALE GENOMIC DNA]</scope>
    <source>
        <strain evidence="1 2">Y57</strain>
    </source>
</reference>
<proteinExistence type="predicted"/>
<dbReference type="Proteomes" id="UP000663992">
    <property type="component" value="Unassembled WGS sequence"/>
</dbReference>
<accession>A0ABS3CZX6</accession>
<dbReference type="EMBL" id="JAFKCS010000139">
    <property type="protein sequence ID" value="MBN7822682.1"/>
    <property type="molecule type" value="Genomic_DNA"/>
</dbReference>
<name>A0ABS3CZX6_9ALTE</name>
<dbReference type="RefSeq" id="WP_206596571.1">
    <property type="nucleotide sequence ID" value="NZ_JAFKCS010000139.1"/>
</dbReference>
<sequence>MTANCFRSVLLPILALVCVCDGYAMSRHHDGDARAWIRDEALCIGASETYEVPGFFSRNARLDQNQVELYAVQVNRPSAQAWEASLPPGTTSSTVQLRPDTCIEYGQPVASFETRVPPRALEPGIYEVLLQAGDQKRRRAWFYKRFCLVGSAGNWSVRDAERLERTHEWRCSPPQTP</sequence>
<comment type="caution">
    <text evidence="1">The sequence shown here is derived from an EMBL/GenBank/DDBJ whole genome shotgun (WGS) entry which is preliminary data.</text>
</comment>
<protein>
    <submittedName>
        <fullName evidence="1">Uncharacterized protein</fullName>
    </submittedName>
</protein>